<feature type="domain" description="Endo-1,3(4)-beta-glucanase 1 carbohydrate binding" evidence="2">
    <location>
        <begin position="29"/>
        <end position="79"/>
    </location>
</feature>
<reference evidence="3" key="1">
    <citation type="journal article" date="2023" name="Mol. Phylogenet. Evol.">
        <title>Genome-scale phylogeny and comparative genomics of the fungal order Sordariales.</title>
        <authorList>
            <person name="Hensen N."/>
            <person name="Bonometti L."/>
            <person name="Westerberg I."/>
            <person name="Brannstrom I.O."/>
            <person name="Guillou S."/>
            <person name="Cros-Aarteil S."/>
            <person name="Calhoun S."/>
            <person name="Haridas S."/>
            <person name="Kuo A."/>
            <person name="Mondo S."/>
            <person name="Pangilinan J."/>
            <person name="Riley R."/>
            <person name="LaButti K."/>
            <person name="Andreopoulos B."/>
            <person name="Lipzen A."/>
            <person name="Chen C."/>
            <person name="Yan M."/>
            <person name="Daum C."/>
            <person name="Ng V."/>
            <person name="Clum A."/>
            <person name="Steindorff A."/>
            <person name="Ohm R.A."/>
            <person name="Martin F."/>
            <person name="Silar P."/>
            <person name="Natvig D.O."/>
            <person name="Lalanne C."/>
            <person name="Gautier V."/>
            <person name="Ament-Velasquez S.L."/>
            <person name="Kruys A."/>
            <person name="Hutchinson M.I."/>
            <person name="Powell A.J."/>
            <person name="Barry K."/>
            <person name="Miller A.N."/>
            <person name="Grigoriev I.V."/>
            <person name="Debuchy R."/>
            <person name="Gladieux P."/>
            <person name="Hiltunen Thoren M."/>
            <person name="Johannesson H."/>
        </authorList>
    </citation>
    <scope>NUCLEOTIDE SEQUENCE</scope>
    <source>
        <strain evidence="3">PSN293</strain>
    </source>
</reference>
<protein>
    <recommendedName>
        <fullName evidence="2">Endo-1,3(4)-beta-glucanase 1 carbohydrate binding domain-containing protein</fullName>
    </recommendedName>
</protein>
<keyword evidence="1" id="KW-0732">Signal</keyword>
<dbReference type="GO" id="GO:0030246">
    <property type="term" value="F:carbohydrate binding"/>
    <property type="evidence" value="ECO:0007669"/>
    <property type="project" value="InterPro"/>
</dbReference>
<comment type="caution">
    <text evidence="3">The sequence shown here is derived from an EMBL/GenBank/DDBJ whole genome shotgun (WGS) entry which is preliminary data.</text>
</comment>
<dbReference type="Pfam" id="PF10645">
    <property type="entry name" value="Carb_bind"/>
    <property type="match status" value="1"/>
</dbReference>
<name>A0AAN6Y0J5_9PEZI</name>
<dbReference type="Proteomes" id="UP001301769">
    <property type="component" value="Unassembled WGS sequence"/>
</dbReference>
<proteinExistence type="predicted"/>
<evidence type="ECO:0000313" key="4">
    <source>
        <dbReference type="Proteomes" id="UP001301769"/>
    </source>
</evidence>
<organism evidence="3 4">
    <name type="scientific">Rhypophila decipiens</name>
    <dbReference type="NCBI Taxonomy" id="261697"/>
    <lineage>
        <taxon>Eukaryota</taxon>
        <taxon>Fungi</taxon>
        <taxon>Dikarya</taxon>
        <taxon>Ascomycota</taxon>
        <taxon>Pezizomycotina</taxon>
        <taxon>Sordariomycetes</taxon>
        <taxon>Sordariomycetidae</taxon>
        <taxon>Sordariales</taxon>
        <taxon>Naviculisporaceae</taxon>
        <taxon>Rhypophila</taxon>
    </lineage>
</organism>
<evidence type="ECO:0000259" key="2">
    <source>
        <dbReference type="Pfam" id="PF10645"/>
    </source>
</evidence>
<sequence length="250" mass="27155">MTLLKTVIAFVAVLAASLAAAQAGESIEMCGSAPYYPSEYTCYGDETPMLCPHVYGRPTYPCSGACYSPSMYQCCSGQLHLLPAQTGAFRLEVHSLDEQLHGRIAEVCNLQFHVGDEAETCVYCFNAPPQYVCSTYQNETVLLPSGSMSVDVPGGQYWYVDPNNGRLRTTAAGKAAGPERQLAGKNVTVYQEGYFSYDGSPFWLACKESGRGQLYGIFVPHLLDDHSNCVTIKLAAVPTTEPKEGAYSYT</sequence>
<dbReference type="InterPro" id="IPR018909">
    <property type="entry name" value="Eng1_septum"/>
</dbReference>
<evidence type="ECO:0000313" key="3">
    <source>
        <dbReference type="EMBL" id="KAK4207072.1"/>
    </source>
</evidence>
<dbReference type="InterPro" id="IPR052820">
    <property type="entry name" value="PhiA_domain"/>
</dbReference>
<keyword evidence="4" id="KW-1185">Reference proteome</keyword>
<reference evidence="3" key="2">
    <citation type="submission" date="2023-05" db="EMBL/GenBank/DDBJ databases">
        <authorList>
            <consortium name="Lawrence Berkeley National Laboratory"/>
            <person name="Steindorff A."/>
            <person name="Hensen N."/>
            <person name="Bonometti L."/>
            <person name="Westerberg I."/>
            <person name="Brannstrom I.O."/>
            <person name="Guillou S."/>
            <person name="Cros-Aarteil S."/>
            <person name="Calhoun S."/>
            <person name="Haridas S."/>
            <person name="Kuo A."/>
            <person name="Mondo S."/>
            <person name="Pangilinan J."/>
            <person name="Riley R."/>
            <person name="Labutti K."/>
            <person name="Andreopoulos B."/>
            <person name="Lipzen A."/>
            <person name="Chen C."/>
            <person name="Yanf M."/>
            <person name="Daum C."/>
            <person name="Ng V."/>
            <person name="Clum A."/>
            <person name="Ohm R."/>
            <person name="Martin F."/>
            <person name="Silar P."/>
            <person name="Natvig D."/>
            <person name="Lalanne C."/>
            <person name="Gautier V."/>
            <person name="Ament-Velasquez S.L."/>
            <person name="Kruys A."/>
            <person name="Hutchinson M.I."/>
            <person name="Powell A.J."/>
            <person name="Barry K."/>
            <person name="Miller A.N."/>
            <person name="Grigoriev I.V."/>
            <person name="Debuchy R."/>
            <person name="Gladieux P."/>
            <person name="Thoren M.H."/>
            <person name="Johannesson H."/>
        </authorList>
    </citation>
    <scope>NUCLEOTIDE SEQUENCE</scope>
    <source>
        <strain evidence="3">PSN293</strain>
    </source>
</reference>
<dbReference type="PANTHER" id="PTHR42047:SF1">
    <property type="entry name" value="PROTEIN, PUTATIVE (AFU_ORTHOLOGUE AFUA_6G03560)-RELATED"/>
    <property type="match status" value="1"/>
</dbReference>
<feature type="signal peptide" evidence="1">
    <location>
        <begin position="1"/>
        <end position="23"/>
    </location>
</feature>
<feature type="chain" id="PRO_5042954595" description="Endo-1,3(4)-beta-glucanase 1 carbohydrate binding domain-containing protein" evidence="1">
    <location>
        <begin position="24"/>
        <end position="250"/>
    </location>
</feature>
<dbReference type="PANTHER" id="PTHR42047">
    <property type="entry name" value="PROTEIN, PUTATIVE (AFU_ORTHOLOGUE AFUA_6G03560)-RELATED"/>
    <property type="match status" value="1"/>
</dbReference>
<dbReference type="EMBL" id="MU858322">
    <property type="protein sequence ID" value="KAK4207072.1"/>
    <property type="molecule type" value="Genomic_DNA"/>
</dbReference>
<evidence type="ECO:0000256" key="1">
    <source>
        <dbReference type="SAM" id="SignalP"/>
    </source>
</evidence>
<dbReference type="AlphaFoldDB" id="A0AAN6Y0J5"/>
<gene>
    <name evidence="3" type="ORF">QBC37DRAFT_434034</name>
</gene>
<accession>A0AAN6Y0J5</accession>